<feature type="non-terminal residue" evidence="1">
    <location>
        <position position="115"/>
    </location>
</feature>
<comment type="caution">
    <text evidence="1">The sequence shown here is derived from an EMBL/GenBank/DDBJ whole genome shotgun (WGS) entry which is preliminary data.</text>
</comment>
<dbReference type="Proteomes" id="UP000704712">
    <property type="component" value="Unassembled WGS sequence"/>
</dbReference>
<protein>
    <submittedName>
        <fullName evidence="1">Uncharacterized protein</fullName>
    </submittedName>
</protein>
<evidence type="ECO:0000313" key="1">
    <source>
        <dbReference type="EMBL" id="KAF4133237.1"/>
    </source>
</evidence>
<accession>A0A8S9U1P8</accession>
<dbReference type="EMBL" id="JAACNO010002426">
    <property type="protein sequence ID" value="KAF4133237.1"/>
    <property type="molecule type" value="Genomic_DNA"/>
</dbReference>
<dbReference type="AlphaFoldDB" id="A0A8S9U1P8"/>
<sequence length="115" mass="12644">AISMSIYQPTELFRAEKNAAWKQRVVLALRSATVASASSLAANQAAKCKLLRRLRHPRISESEIRGLQVAERGRYQGRLLHGKCCNAAAGAFPSSALVAFDAGTVYDVKTHYMYM</sequence>
<name>A0A8S9U1P8_PHYIN</name>
<reference evidence="1" key="1">
    <citation type="submission" date="2020-03" db="EMBL/GenBank/DDBJ databases">
        <title>Hybrid Assembly of Korean Phytophthora infestans isolates.</title>
        <authorList>
            <person name="Prokchorchik M."/>
            <person name="Lee Y."/>
            <person name="Seo J."/>
            <person name="Cho J.-H."/>
            <person name="Park Y.-E."/>
            <person name="Jang D.-C."/>
            <person name="Im J.-S."/>
            <person name="Choi J.-G."/>
            <person name="Park H.-J."/>
            <person name="Lee G.-B."/>
            <person name="Lee Y.-G."/>
            <person name="Hong S.-Y."/>
            <person name="Cho K."/>
            <person name="Sohn K.H."/>
        </authorList>
    </citation>
    <scope>NUCLEOTIDE SEQUENCE</scope>
    <source>
        <strain evidence="1">KR_2_A2</strain>
    </source>
</reference>
<organism evidence="1 2">
    <name type="scientific">Phytophthora infestans</name>
    <name type="common">Potato late blight agent</name>
    <name type="synonym">Botrytis infestans</name>
    <dbReference type="NCBI Taxonomy" id="4787"/>
    <lineage>
        <taxon>Eukaryota</taxon>
        <taxon>Sar</taxon>
        <taxon>Stramenopiles</taxon>
        <taxon>Oomycota</taxon>
        <taxon>Peronosporomycetes</taxon>
        <taxon>Peronosporales</taxon>
        <taxon>Peronosporaceae</taxon>
        <taxon>Phytophthora</taxon>
    </lineage>
</organism>
<proteinExistence type="predicted"/>
<evidence type="ECO:0000313" key="2">
    <source>
        <dbReference type="Proteomes" id="UP000704712"/>
    </source>
</evidence>
<gene>
    <name evidence="1" type="ORF">GN958_ATG17583</name>
</gene>